<sequence>MPPVNNKCQSLSTAWIFCGNAGRTLIRGLGFAPLPDPFSTAKELAGVSITSSDACLSPAFNRPCDEGLLSEVGLPMAHFVRTTVPKEAASFAASTSFFVVGLDAQVLRRETNSFTSPQLPLTIMSLHFEV</sequence>
<reference evidence="1" key="1">
    <citation type="submission" date="2018-11" db="EMBL/GenBank/DDBJ databases">
        <authorList>
            <consortium name="Pathogen Informatics"/>
        </authorList>
    </citation>
    <scope>NUCLEOTIDE SEQUENCE</scope>
</reference>
<keyword evidence="2" id="KW-1185">Reference proteome</keyword>
<dbReference type="AlphaFoldDB" id="A0A3S5CHE2"/>
<accession>A0A3S5CHE2</accession>
<dbReference type="Proteomes" id="UP000784294">
    <property type="component" value="Unassembled WGS sequence"/>
</dbReference>
<proteinExistence type="predicted"/>
<gene>
    <name evidence="1" type="ORF">PXEA_LOCUS14971</name>
</gene>
<dbReference type="EMBL" id="CAAALY010051817">
    <property type="protein sequence ID" value="VEL21531.1"/>
    <property type="molecule type" value="Genomic_DNA"/>
</dbReference>
<name>A0A3S5CHE2_9PLAT</name>
<protein>
    <submittedName>
        <fullName evidence="1">Uncharacterized protein</fullName>
    </submittedName>
</protein>
<evidence type="ECO:0000313" key="1">
    <source>
        <dbReference type="EMBL" id="VEL21531.1"/>
    </source>
</evidence>
<evidence type="ECO:0000313" key="2">
    <source>
        <dbReference type="Proteomes" id="UP000784294"/>
    </source>
</evidence>
<comment type="caution">
    <text evidence="1">The sequence shown here is derived from an EMBL/GenBank/DDBJ whole genome shotgun (WGS) entry which is preliminary data.</text>
</comment>
<organism evidence="1 2">
    <name type="scientific">Protopolystoma xenopodis</name>
    <dbReference type="NCBI Taxonomy" id="117903"/>
    <lineage>
        <taxon>Eukaryota</taxon>
        <taxon>Metazoa</taxon>
        <taxon>Spiralia</taxon>
        <taxon>Lophotrochozoa</taxon>
        <taxon>Platyhelminthes</taxon>
        <taxon>Monogenea</taxon>
        <taxon>Polyopisthocotylea</taxon>
        <taxon>Polystomatidea</taxon>
        <taxon>Polystomatidae</taxon>
        <taxon>Protopolystoma</taxon>
    </lineage>
</organism>